<keyword evidence="2" id="KW-1185">Reference proteome</keyword>
<dbReference type="EMBL" id="CM056744">
    <property type="protein sequence ID" value="KAJ8668594.1"/>
    <property type="molecule type" value="Genomic_DNA"/>
</dbReference>
<gene>
    <name evidence="1" type="ORF">QAD02_010257</name>
</gene>
<evidence type="ECO:0000313" key="1">
    <source>
        <dbReference type="EMBL" id="KAJ8668594.1"/>
    </source>
</evidence>
<accession>A0ACC2NC31</accession>
<organism evidence="1 2">
    <name type="scientific">Eretmocerus hayati</name>
    <dbReference type="NCBI Taxonomy" id="131215"/>
    <lineage>
        <taxon>Eukaryota</taxon>
        <taxon>Metazoa</taxon>
        <taxon>Ecdysozoa</taxon>
        <taxon>Arthropoda</taxon>
        <taxon>Hexapoda</taxon>
        <taxon>Insecta</taxon>
        <taxon>Pterygota</taxon>
        <taxon>Neoptera</taxon>
        <taxon>Endopterygota</taxon>
        <taxon>Hymenoptera</taxon>
        <taxon>Apocrita</taxon>
        <taxon>Proctotrupomorpha</taxon>
        <taxon>Chalcidoidea</taxon>
        <taxon>Aphelinidae</taxon>
        <taxon>Aphelininae</taxon>
        <taxon>Eretmocerus</taxon>
    </lineage>
</organism>
<comment type="caution">
    <text evidence="1">The sequence shown here is derived from an EMBL/GenBank/DDBJ whole genome shotgun (WGS) entry which is preliminary data.</text>
</comment>
<proteinExistence type="predicted"/>
<reference evidence="1" key="1">
    <citation type="submission" date="2023-04" db="EMBL/GenBank/DDBJ databases">
        <title>A chromosome-level genome assembly of the parasitoid wasp Eretmocerus hayati.</title>
        <authorList>
            <person name="Zhong Y."/>
            <person name="Liu S."/>
            <person name="Liu Y."/>
        </authorList>
    </citation>
    <scope>NUCLEOTIDE SEQUENCE</scope>
    <source>
        <strain evidence="1">ZJU_SS_LIU_2023</strain>
    </source>
</reference>
<sequence length="661" mass="73615">HRIPTTHDRPINVKQYRLPHALKCEVDRQVQELLDKGIIVHSDSSYNLSLWCVPKKPDSAGNPQWRIVVDTRPLNEITIPMAYPLPVIVDILDQVGGARYFTVLDCKSGFFQIPPGPPKCYIQTDIGYQFAETKSLLFSSQVSPPLALDSTNDCITSAGITENSRQRRLVNATTANFHDFSYVVSLQYYGLHICGGTIIRRDIILTAASCIEQKWYKRLSIRVGSTSRTNGGKEYRIEKIAYHADYHPISKINDAALLKLVGHINFESTGTRQVKLIPQYDKIKVGTMVTAVGWGSTEPSRFNFSEELRSAELQLISMKECAHYYGGPEGLTGQLCTRLKDKSACFGDAGGPLMIYSHQLGIASKAIGCTELRLPDTYTEVARLHDWISEEIRSLRDPERPAIILYPLTLEQLTYSRELQGSPIRIEKAAFVVSILTEVDNRLLCVGTIVGPKHVLTTARCSNIPLEAYKVRSGSSELAKGGIEHRILESFWYSNNTFGNSSRNENDIGIMIVDPPFQFDDTRTKVNLLSEKHEILPFISTAKVYGWDVLKDNMRKAGNLTAMNLQTMEVTVRPEDECNGLLTANSNQELVAKQICALSKFGLCVGPSGAPMMVNGNQAGILLRGTAECADYRNPGIFVEVAPYRSWIDETIAKTSEAKIQ</sequence>
<evidence type="ECO:0000313" key="2">
    <source>
        <dbReference type="Proteomes" id="UP001239111"/>
    </source>
</evidence>
<protein>
    <submittedName>
        <fullName evidence="1">Uncharacterized protein</fullName>
    </submittedName>
</protein>
<name>A0ACC2NC31_9HYME</name>
<dbReference type="Proteomes" id="UP001239111">
    <property type="component" value="Chromosome 4"/>
</dbReference>
<feature type="non-terminal residue" evidence="1">
    <location>
        <position position="1"/>
    </location>
</feature>